<dbReference type="SMART" id="SM00020">
    <property type="entry name" value="Tryp_SPc"/>
    <property type="match status" value="1"/>
</dbReference>
<dbReference type="Pfam" id="PF00089">
    <property type="entry name" value="Trypsin"/>
    <property type="match status" value="1"/>
</dbReference>
<evidence type="ECO:0000256" key="3">
    <source>
        <dbReference type="SAM" id="SignalP"/>
    </source>
</evidence>
<evidence type="ECO:0000256" key="2">
    <source>
        <dbReference type="ARBA" id="ARBA00023157"/>
    </source>
</evidence>
<dbReference type="PROSITE" id="PS50240">
    <property type="entry name" value="TRYPSIN_DOM"/>
    <property type="match status" value="1"/>
</dbReference>
<dbReference type="InterPro" id="IPR009003">
    <property type="entry name" value="Peptidase_S1_PA"/>
</dbReference>
<organism evidence="5 6">
    <name type="scientific">Cryptosporangium japonicum</name>
    <dbReference type="NCBI Taxonomy" id="80872"/>
    <lineage>
        <taxon>Bacteria</taxon>
        <taxon>Bacillati</taxon>
        <taxon>Actinomycetota</taxon>
        <taxon>Actinomycetes</taxon>
        <taxon>Cryptosporangiales</taxon>
        <taxon>Cryptosporangiaceae</taxon>
        <taxon>Cryptosporangium</taxon>
    </lineage>
</organism>
<accession>A0ABN0TRV5</accession>
<comment type="similarity">
    <text evidence="1">Belongs to the peptidase S1 family.</text>
</comment>
<dbReference type="PRINTS" id="PR00722">
    <property type="entry name" value="CHYMOTRYPSIN"/>
</dbReference>
<keyword evidence="3" id="KW-0732">Signal</keyword>
<protein>
    <submittedName>
        <fullName evidence="5">Trypsin-like serine protease</fullName>
    </submittedName>
</protein>
<evidence type="ECO:0000259" key="4">
    <source>
        <dbReference type="PROSITE" id="PS50240"/>
    </source>
</evidence>
<comment type="caution">
    <text evidence="5">The sequence shown here is derived from an EMBL/GenBank/DDBJ whole genome shotgun (WGS) entry which is preliminary data.</text>
</comment>
<proteinExistence type="inferred from homology"/>
<dbReference type="InterPro" id="IPR001254">
    <property type="entry name" value="Trypsin_dom"/>
</dbReference>
<dbReference type="PROSITE" id="PS00134">
    <property type="entry name" value="TRYPSIN_HIS"/>
    <property type="match status" value="1"/>
</dbReference>
<dbReference type="Proteomes" id="UP001500967">
    <property type="component" value="Unassembled WGS sequence"/>
</dbReference>
<feature type="chain" id="PRO_5047238619" evidence="3">
    <location>
        <begin position="25"/>
        <end position="251"/>
    </location>
</feature>
<dbReference type="InterPro" id="IPR018114">
    <property type="entry name" value="TRYPSIN_HIS"/>
</dbReference>
<dbReference type="EMBL" id="BAAAGX010000006">
    <property type="protein sequence ID" value="GAA0228574.1"/>
    <property type="molecule type" value="Genomic_DNA"/>
</dbReference>
<dbReference type="Gene3D" id="2.40.10.10">
    <property type="entry name" value="Trypsin-like serine proteases"/>
    <property type="match status" value="1"/>
</dbReference>
<name>A0ABN0TRV5_9ACTN</name>
<dbReference type="SUPFAM" id="SSF50494">
    <property type="entry name" value="Trypsin-like serine proteases"/>
    <property type="match status" value="1"/>
</dbReference>
<dbReference type="InterPro" id="IPR050430">
    <property type="entry name" value="Peptidase_S1"/>
</dbReference>
<dbReference type="InterPro" id="IPR043504">
    <property type="entry name" value="Peptidase_S1_PA_chymotrypsin"/>
</dbReference>
<dbReference type="PANTHER" id="PTHR24276">
    <property type="entry name" value="POLYSERASE-RELATED"/>
    <property type="match status" value="1"/>
</dbReference>
<reference evidence="5 6" key="1">
    <citation type="journal article" date="2019" name="Int. J. Syst. Evol. Microbiol.">
        <title>The Global Catalogue of Microorganisms (GCM) 10K type strain sequencing project: providing services to taxonomists for standard genome sequencing and annotation.</title>
        <authorList>
            <consortium name="The Broad Institute Genomics Platform"/>
            <consortium name="The Broad Institute Genome Sequencing Center for Infectious Disease"/>
            <person name="Wu L."/>
            <person name="Ma J."/>
        </authorList>
    </citation>
    <scope>NUCLEOTIDE SEQUENCE [LARGE SCALE GENOMIC DNA]</scope>
    <source>
        <strain evidence="5 6">JCM 10425</strain>
    </source>
</reference>
<dbReference type="RefSeq" id="WP_344647756.1">
    <property type="nucleotide sequence ID" value="NZ_BAAAGX010000006.1"/>
</dbReference>
<evidence type="ECO:0000256" key="1">
    <source>
        <dbReference type="ARBA" id="ARBA00007664"/>
    </source>
</evidence>
<sequence length="251" mass="25451">MRSLSIFVLAAGAALVMSASPAHAVANGVPVEEGSFRFAAKLTMTGIPKPDGTTRDSGCSGALVAPEWVLTAGHCFHDVAGERVSGPVPYDTTVVLGRVEADGDGGVDTSVVEVHQSPVNDIALARLAAPVTDVEPILVAAGEPEVGERLRLTGWGALDGGSTTPADRLQTGVFTVGSVGDSTIGVTGAEPAPDTSACLLDSGAPYFRMTEAGPEVVSTESSGPGCPHADEETTARVDVAADWITETIGDL</sequence>
<evidence type="ECO:0000313" key="6">
    <source>
        <dbReference type="Proteomes" id="UP001500967"/>
    </source>
</evidence>
<feature type="signal peptide" evidence="3">
    <location>
        <begin position="1"/>
        <end position="24"/>
    </location>
</feature>
<keyword evidence="2" id="KW-1015">Disulfide bond</keyword>
<gene>
    <name evidence="5" type="ORF">GCM10009539_12490</name>
</gene>
<dbReference type="InterPro" id="IPR001314">
    <property type="entry name" value="Peptidase_S1A"/>
</dbReference>
<evidence type="ECO:0000313" key="5">
    <source>
        <dbReference type="EMBL" id="GAA0228574.1"/>
    </source>
</evidence>
<dbReference type="PANTHER" id="PTHR24276:SF98">
    <property type="entry name" value="FI18310P1-RELATED"/>
    <property type="match status" value="1"/>
</dbReference>
<feature type="domain" description="Peptidase S1" evidence="4">
    <location>
        <begin position="25"/>
        <end position="249"/>
    </location>
</feature>
<keyword evidence="6" id="KW-1185">Reference proteome</keyword>